<proteinExistence type="predicted"/>
<keyword evidence="2" id="KW-1185">Reference proteome</keyword>
<sequence length="848" mass="95108">MMTVAADCPSCNFNHCFCRWRRLCSPEIPRVGSGVGDYTFLPDDDDLRSSSTLSVVLGVVSKFHDDSSLRLHRFRVARSGRVLGRNGDSLEVLADDVDYKPKNTWSHVRASNATRSPDAGRSLSLCLFSREHHLSDLTKAQCPRPVQLHLDLADGDATRVTVSVSPLPGLNLGPLMPTCPISAAGELWAPHLTELDGPCSLVMRCLGLDNNKDGLGRWVEVAGLRLPRGRERVSWRDGNNVPAFQGFAVVGNTILLSLFPHLFFTFDCSTHAWAPVAISKDHRTRYVPLQQSSVYVEEDGAIYSLCGGSMYAYKLCWNDQDRHRHRMAPPAMVGDVCPFVKEGSGFLVHLGGRVMCSVWIGENLRCSCHAKLVLITTFRVVGDSLDGDFTHKEVEFLQSTCRRLDLWPASQHSDRSYFEFRFLQEYEEFNRDNARPATVEKNTGNAMAASMHVEAMAIPASSNVVESPRMLACCREFMDKSPFSDAVMLECSDVQTSKALYIICQVASYSAVYKIKTLNGKLISCHDKILAPHCIMDNMYDHDGYRRNQPLPWHFICGSEYIYAVPYRRNEISACNLHQGTLHHFPARKPIGDEFSIALVLRVGHKTIAIGDSLQGVYQLSHANEWTHLGTHGLPDLERKVNLSGYVVLSEESFMVSDVDTNRCFLLNLQVNRWSIVMPFLELIRSLECGRELRPSCLAGRAFLSERAVLVKGFIYTCSLGGLAAYEMIVEQDGSYYLGDRIDLHFRCSKSWERHRMCFDYVGEDAHSGTIMFFVLQGDDYVRQPGYSNNCHPICITAVQVKTEGLRNGKLKPKTIGLVDIGRSFIECDDVWDNHAIWTRSCFAAASF</sequence>
<accession>A0ABC8WYB6</accession>
<dbReference type="EMBL" id="OZ075123">
    <property type="protein sequence ID" value="CAL4916841.1"/>
    <property type="molecule type" value="Genomic_DNA"/>
</dbReference>
<name>A0ABC8WYB6_9POAL</name>
<evidence type="ECO:0000313" key="2">
    <source>
        <dbReference type="Proteomes" id="UP001497457"/>
    </source>
</evidence>
<reference evidence="1" key="1">
    <citation type="submission" date="2024-10" db="EMBL/GenBank/DDBJ databases">
        <authorList>
            <person name="Ryan C."/>
        </authorList>
    </citation>
    <scope>NUCLEOTIDE SEQUENCE [LARGE SCALE GENOMIC DNA]</scope>
</reference>
<gene>
    <name evidence="1" type="ORF">URODEC1_LOCUS18218</name>
</gene>
<evidence type="ECO:0000313" key="1">
    <source>
        <dbReference type="EMBL" id="CAL4916841.1"/>
    </source>
</evidence>
<protein>
    <submittedName>
        <fullName evidence="1">Uncharacterized protein</fullName>
    </submittedName>
</protein>
<dbReference type="AlphaFoldDB" id="A0ABC8WYB6"/>
<dbReference type="Proteomes" id="UP001497457">
    <property type="component" value="Chromosome 13rd"/>
</dbReference>
<organism evidence="1 2">
    <name type="scientific">Urochloa decumbens</name>
    <dbReference type="NCBI Taxonomy" id="240449"/>
    <lineage>
        <taxon>Eukaryota</taxon>
        <taxon>Viridiplantae</taxon>
        <taxon>Streptophyta</taxon>
        <taxon>Embryophyta</taxon>
        <taxon>Tracheophyta</taxon>
        <taxon>Spermatophyta</taxon>
        <taxon>Magnoliopsida</taxon>
        <taxon>Liliopsida</taxon>
        <taxon>Poales</taxon>
        <taxon>Poaceae</taxon>
        <taxon>PACMAD clade</taxon>
        <taxon>Panicoideae</taxon>
        <taxon>Panicodae</taxon>
        <taxon>Paniceae</taxon>
        <taxon>Melinidinae</taxon>
        <taxon>Urochloa</taxon>
    </lineage>
</organism>